<feature type="region of interest" description="Disordered" evidence="1">
    <location>
        <begin position="205"/>
        <end position="274"/>
    </location>
</feature>
<dbReference type="Proteomes" id="UP000531561">
    <property type="component" value="Unassembled WGS sequence"/>
</dbReference>
<sequence>MSQASIKNVVSRDGKQEQCNVGLLTRQRAENTTRNKVVWKKNILPGGRVDWVIVGFGAPLVIEKKVDAQVDAREILAGRNKKDSAGLIVSAVPIELPRTIENGVLDLLTRNGGSREMGKDKVEKTGAITMKVAIREVIILENKNKSGHNCEVMKSGETSENHEESEKRMTVSANGRKSILLEGTSDGKAPPTTIELFKPQNYTSSVAPLNLPSVSGREDRELERESRDLRLRMQSNQEPRATRSTLSPKRRLSNPQSRTSSLTSTSARRPHPAEIIKSFRSGVSVSSNSLREVYSPIFNTQNSKARLTTSVLPETNQSITRRPKTTITVASRMITHALGIRAVPRVLEPEIMAEFDKACSALFCGIQLDESDKKVKTTPVDCCSELQTQEDTGFFYDLSRVRVKRQRPSKIPRKGNPEKCLPEEEILAEKLPKEKSIEKRSHSRLRDLREGIFRENIDQGTKVYKDAFDLSWDDQIEENMIVLRNMYNMEVNIAEYAAWSLPDSLWIQLENEYSETIKLSEMLCKYWGDDDEMFKSTPLNYLHSLTPKGVISYTIEGLKKLVYFRADDYPIEWEISKYLNLETFSFCETNKRPIDVETVKLSVCPMINERLKKSGSSISIEAAKNPWSNRLGCPTVAALPPMLQIDIKVSQIYVFVAALKYFISKYLDSKAASHHILSPLRMQRENTEWYVGLSNRCQCKLGVHTWLEEFVCDISAKNIRADRLKHHKHYNNYAKNIQEGKTKTPFYVISRLYLNFITKRCFGEQTRPMGMILLQAFAMKWMHYTTLPFDEDD</sequence>
<evidence type="ECO:0000313" key="3">
    <source>
        <dbReference type="Proteomes" id="UP000531561"/>
    </source>
</evidence>
<dbReference type="AlphaFoldDB" id="A0A8H6B4G2"/>
<organism evidence="2 3">
    <name type="scientific">Botrytis fragariae</name>
    <dbReference type="NCBI Taxonomy" id="1964551"/>
    <lineage>
        <taxon>Eukaryota</taxon>
        <taxon>Fungi</taxon>
        <taxon>Dikarya</taxon>
        <taxon>Ascomycota</taxon>
        <taxon>Pezizomycotina</taxon>
        <taxon>Leotiomycetes</taxon>
        <taxon>Helotiales</taxon>
        <taxon>Sclerotiniaceae</taxon>
        <taxon>Botrytis</taxon>
    </lineage>
</organism>
<name>A0A8H6B4G2_9HELO</name>
<comment type="caution">
    <text evidence="2">The sequence shown here is derived from an EMBL/GenBank/DDBJ whole genome shotgun (WGS) entry which is preliminary data.</text>
</comment>
<feature type="region of interest" description="Disordered" evidence="1">
    <location>
        <begin position="181"/>
        <end position="200"/>
    </location>
</feature>
<proteinExistence type="predicted"/>
<evidence type="ECO:0000313" key="2">
    <source>
        <dbReference type="EMBL" id="KAF5878847.1"/>
    </source>
</evidence>
<feature type="compositionally biased region" description="Basic and acidic residues" evidence="1">
    <location>
        <begin position="157"/>
        <end position="169"/>
    </location>
</feature>
<gene>
    <name evidence="2" type="ORF">Bfra_001018</name>
</gene>
<dbReference type="RefSeq" id="XP_037197791.1">
    <property type="nucleotide sequence ID" value="XM_037331458.1"/>
</dbReference>
<dbReference type="GeneID" id="59255150"/>
<accession>A0A8H6B4G2</accession>
<keyword evidence="3" id="KW-1185">Reference proteome</keyword>
<reference evidence="2 3" key="1">
    <citation type="journal article" date="2020" name="Phytopathology">
        <title>A high-quality genome resource of Botrytis fragariae, a new and rapidly spreading fungal pathogen causing strawberry gray mold in the U.S.A.</title>
        <authorList>
            <person name="Wu Y."/>
            <person name="Saski C.A."/>
            <person name="Schnabel G."/>
            <person name="Xiao S."/>
            <person name="Hu M."/>
        </authorList>
    </citation>
    <scope>NUCLEOTIDE SEQUENCE [LARGE SCALE GENOMIC DNA]</scope>
    <source>
        <strain evidence="2 3">BVB16</strain>
    </source>
</reference>
<feature type="compositionally biased region" description="Polar residues" evidence="1">
    <location>
        <begin position="233"/>
        <end position="247"/>
    </location>
</feature>
<protein>
    <submittedName>
        <fullName evidence="2">Uncharacterized protein</fullName>
    </submittedName>
</protein>
<evidence type="ECO:0000256" key="1">
    <source>
        <dbReference type="SAM" id="MobiDB-lite"/>
    </source>
</evidence>
<feature type="compositionally biased region" description="Low complexity" evidence="1">
    <location>
        <begin position="257"/>
        <end position="267"/>
    </location>
</feature>
<dbReference type="OrthoDB" id="3539198at2759"/>
<dbReference type="EMBL" id="JABFCT010000002">
    <property type="protein sequence ID" value="KAF5878847.1"/>
    <property type="molecule type" value="Genomic_DNA"/>
</dbReference>
<feature type="compositionally biased region" description="Basic and acidic residues" evidence="1">
    <location>
        <begin position="216"/>
        <end position="231"/>
    </location>
</feature>
<feature type="region of interest" description="Disordered" evidence="1">
    <location>
        <begin position="148"/>
        <end position="175"/>
    </location>
</feature>